<dbReference type="GO" id="GO:0005615">
    <property type="term" value="C:extracellular space"/>
    <property type="evidence" value="ECO:0007669"/>
    <property type="project" value="UniProtKB-UniRule"/>
</dbReference>
<keyword evidence="5" id="KW-0963">Cytoplasm</keyword>
<dbReference type="GO" id="GO:0005829">
    <property type="term" value="C:cytosol"/>
    <property type="evidence" value="ECO:0007669"/>
    <property type="project" value="UniProtKB-SubCell"/>
</dbReference>
<dbReference type="GO" id="GO:0001819">
    <property type="term" value="P:positive regulation of cytokine production"/>
    <property type="evidence" value="ECO:0007669"/>
    <property type="project" value="UniProtKB-ARBA"/>
</dbReference>
<keyword evidence="7 11" id="KW-0964">Secreted</keyword>
<evidence type="ECO:0000313" key="12">
    <source>
        <dbReference type="Proteomes" id="UP001652624"/>
    </source>
</evidence>
<dbReference type="GO" id="GO:0006955">
    <property type="term" value="P:immune response"/>
    <property type="evidence" value="ECO:0007669"/>
    <property type="project" value="InterPro"/>
</dbReference>
<dbReference type="PANTHER" id="PTHR10078">
    <property type="entry name" value="INTERLEUKIN-1 FAMILY MEMBER"/>
    <property type="match status" value="1"/>
</dbReference>
<comment type="subunit">
    <text evidence="9">Forms a ternary complex with ligand-binding receptor subunit IL18R1 and signaling receptor subunit IL18RAP at the plasma membrane. Mature IL18 first binds to IL18R1 forming a low affinity binary complex, which then interacts with IL18RAP to form a high affinity ternary complex that signals inside the cell. Interacts with cargo receptor TMED10; the interaction mediates the translocation from the cytoplasm into the ERGIC (endoplasmic reticulum-Golgi intermediate compartment) and thereby secretion.</text>
</comment>
<dbReference type="RefSeq" id="XP_007536770.1">
    <property type="nucleotide sequence ID" value="XM_007536708.3"/>
</dbReference>
<protein>
    <recommendedName>
        <fullName evidence="4 11">Interleukin-18</fullName>
        <shortName evidence="11">IL-18</shortName>
    </recommendedName>
</protein>
<dbReference type="eggNOG" id="ENOG502SDJZ">
    <property type="taxonomic scope" value="Eukaryota"/>
</dbReference>
<dbReference type="GO" id="GO:0006954">
    <property type="term" value="P:inflammatory response"/>
    <property type="evidence" value="ECO:0007669"/>
    <property type="project" value="UniProtKB-UniRule"/>
</dbReference>
<evidence type="ECO:0000256" key="2">
    <source>
        <dbReference type="ARBA" id="ARBA00004613"/>
    </source>
</evidence>
<evidence type="ECO:0000256" key="6">
    <source>
        <dbReference type="ARBA" id="ARBA00022514"/>
    </source>
</evidence>
<dbReference type="CTD" id="3606"/>
<dbReference type="PANTHER" id="PTHR10078:SF35">
    <property type="entry name" value="INTERLEUKIN-18"/>
    <property type="match status" value="1"/>
</dbReference>
<dbReference type="InterPro" id="IPR000975">
    <property type="entry name" value="IL-1_fam"/>
</dbReference>
<evidence type="ECO:0000256" key="1">
    <source>
        <dbReference type="ARBA" id="ARBA00004514"/>
    </source>
</evidence>
<dbReference type="GO" id="GO:0019221">
    <property type="term" value="P:cytokine-mediated signaling pathway"/>
    <property type="evidence" value="ECO:0007669"/>
    <property type="project" value="TreeGrafter"/>
</dbReference>
<accession>A0A1S3AKQ4</accession>
<dbReference type="FunCoup" id="A0A1S3AKQ4">
    <property type="interactions" value="200"/>
</dbReference>
<name>A0A1S3AKQ4_ERIEU</name>
<evidence type="ECO:0000256" key="10">
    <source>
        <dbReference type="ARBA" id="ARBA00033736"/>
    </source>
</evidence>
<dbReference type="Pfam" id="PF00340">
    <property type="entry name" value="IL1"/>
    <property type="match status" value="1"/>
</dbReference>
<dbReference type="PRINTS" id="PR01933">
    <property type="entry name" value="INTRLEUKIN18"/>
</dbReference>
<evidence type="ECO:0000313" key="13">
    <source>
        <dbReference type="RefSeq" id="XP_007536770.1"/>
    </source>
</evidence>
<evidence type="ECO:0000256" key="3">
    <source>
        <dbReference type="ARBA" id="ARBA00010448"/>
    </source>
</evidence>
<evidence type="ECO:0000256" key="9">
    <source>
        <dbReference type="ARBA" id="ARBA00023612"/>
    </source>
</evidence>
<sequence length="194" mass="22776">MAAEPVEDIFIDLVDMEFINDTLYFIADKDENLESDYFGKLNPKYSIIRNVDNKVLIVNQSKQPRFEDMADNELQENKPQIRFIMYLYKDSNVRGLAVSFSVYSKKMYTLSCKDKIISFKEMNPPDNINEDKSDIIFFQKLVKGHNKKMKFESSLYKGCFLACKREGDRFKLVLKDPNEELPIDSVMFILEDEN</sequence>
<evidence type="ECO:0000256" key="5">
    <source>
        <dbReference type="ARBA" id="ARBA00022490"/>
    </source>
</evidence>
<evidence type="ECO:0000256" key="7">
    <source>
        <dbReference type="ARBA" id="ARBA00022525"/>
    </source>
</evidence>
<reference evidence="13" key="1">
    <citation type="submission" date="2025-08" db="UniProtKB">
        <authorList>
            <consortium name="RefSeq"/>
        </authorList>
    </citation>
    <scope>IDENTIFICATION</scope>
</reference>
<dbReference type="Proteomes" id="UP001652624">
    <property type="component" value="Chromosome 20"/>
</dbReference>
<keyword evidence="6 11" id="KW-0202">Cytokine</keyword>
<dbReference type="Gene3D" id="2.80.10.50">
    <property type="match status" value="1"/>
</dbReference>
<dbReference type="InParanoid" id="A0A1S3AKQ4"/>
<proteinExistence type="inferred from homology"/>
<keyword evidence="8" id="KW-0395">Inflammatory response</keyword>
<dbReference type="GeneID" id="103125840"/>
<dbReference type="InterPro" id="IPR008996">
    <property type="entry name" value="IL1/FGF"/>
</dbReference>
<evidence type="ECO:0000256" key="8">
    <source>
        <dbReference type="ARBA" id="ARBA00023198"/>
    </source>
</evidence>
<organism evidence="12 13">
    <name type="scientific">Erinaceus europaeus</name>
    <name type="common">Western European hedgehog</name>
    <dbReference type="NCBI Taxonomy" id="9365"/>
    <lineage>
        <taxon>Eukaryota</taxon>
        <taxon>Metazoa</taxon>
        <taxon>Chordata</taxon>
        <taxon>Craniata</taxon>
        <taxon>Vertebrata</taxon>
        <taxon>Euteleostomi</taxon>
        <taxon>Mammalia</taxon>
        <taxon>Eutheria</taxon>
        <taxon>Laurasiatheria</taxon>
        <taxon>Eulipotyphla</taxon>
        <taxon>Erinaceidae</taxon>
        <taxon>Erinaceinae</taxon>
        <taxon>Erinaceus</taxon>
    </lineage>
</organism>
<comment type="subcellular location">
    <subcellularLocation>
        <location evidence="1">Cytoplasm</location>
        <location evidence="1">Cytosol</location>
    </subcellularLocation>
    <subcellularLocation>
        <location evidence="2 11">Secreted</location>
    </subcellularLocation>
</comment>
<gene>
    <name evidence="13" type="primary">IL18</name>
</gene>
<dbReference type="OrthoDB" id="8535973at2759"/>
<dbReference type="PIRSF" id="PIRSF015162">
    <property type="entry name" value="Interleukin_18"/>
    <property type="match status" value="1"/>
</dbReference>
<dbReference type="InterPro" id="IPR015529">
    <property type="entry name" value="IL-18"/>
</dbReference>
<evidence type="ECO:0000256" key="11">
    <source>
        <dbReference type="PIRNR" id="PIRNR015162"/>
    </source>
</evidence>
<evidence type="ECO:0000256" key="4">
    <source>
        <dbReference type="ARBA" id="ARBA00016740"/>
    </source>
</evidence>
<comment type="function">
    <text evidence="10 11">Pro-inflammatory cytokine primarily involved in epithelial barrier repair, polarized T-helper 1 (Th1) cell and natural killer (NK) cell immune responses. Upon binding to IL18R1 and IL18RAP, forms a signaling ternary complex which activates NF-kappa-B, triggering synthesis of inflammatory mediators. Synergizes with IL12/interleukin-12 to induce IFNG synthesis from T-helper 1 (Th1) cells and natural killer (NK) cells. Involved in transduction of inflammation downstream of pyroptosis: its mature form is specifically released in the extracellular milieu by passing through the gasdermin-D (GSDMD) pore.</text>
</comment>
<dbReference type="GO" id="GO:0005125">
    <property type="term" value="F:cytokine activity"/>
    <property type="evidence" value="ECO:0007669"/>
    <property type="project" value="UniProtKB-KW"/>
</dbReference>
<dbReference type="AlphaFoldDB" id="A0A1S3AKQ4"/>
<dbReference type="GO" id="GO:0071222">
    <property type="term" value="P:cellular response to lipopolysaccharide"/>
    <property type="evidence" value="ECO:0007669"/>
    <property type="project" value="TreeGrafter"/>
</dbReference>
<dbReference type="SUPFAM" id="SSF50353">
    <property type="entry name" value="Cytokine"/>
    <property type="match status" value="1"/>
</dbReference>
<keyword evidence="12" id="KW-1185">Reference proteome</keyword>
<comment type="similarity">
    <text evidence="3 11">Belongs to the IL-1 family.</text>
</comment>
<dbReference type="CDD" id="cd23298">
    <property type="entry name" value="beta-trefoil_IL18"/>
    <property type="match status" value="1"/>
</dbReference>